<dbReference type="GO" id="GO:0005524">
    <property type="term" value="F:ATP binding"/>
    <property type="evidence" value="ECO:0007669"/>
    <property type="project" value="UniProtKB-KW"/>
</dbReference>
<evidence type="ECO:0000313" key="5">
    <source>
        <dbReference type="EMBL" id="GJG57693.1"/>
    </source>
</evidence>
<dbReference type="Pfam" id="PF00004">
    <property type="entry name" value="AAA"/>
    <property type="match status" value="1"/>
</dbReference>
<name>A0A9R1CX66_9BACT</name>
<dbReference type="InterPro" id="IPR003593">
    <property type="entry name" value="AAA+_ATPase"/>
</dbReference>
<comment type="caution">
    <text evidence="5">The sequence shown here is derived from an EMBL/GenBank/DDBJ whole genome shotgun (WGS) entry which is preliminary data.</text>
</comment>
<keyword evidence="6" id="KW-1185">Reference proteome</keyword>
<evidence type="ECO:0000256" key="2">
    <source>
        <dbReference type="ARBA" id="ARBA00022741"/>
    </source>
</evidence>
<gene>
    <name evidence="5" type="ORF">PRLR5076_05440</name>
</gene>
<dbReference type="SMART" id="SM00382">
    <property type="entry name" value="AAA"/>
    <property type="match status" value="1"/>
</dbReference>
<evidence type="ECO:0000313" key="6">
    <source>
        <dbReference type="Proteomes" id="UP000825483"/>
    </source>
</evidence>
<dbReference type="EMBL" id="BPUB01000001">
    <property type="protein sequence ID" value="GJG57693.1"/>
    <property type="molecule type" value="Genomic_DNA"/>
</dbReference>
<dbReference type="InterPro" id="IPR003959">
    <property type="entry name" value="ATPase_AAA_core"/>
</dbReference>
<dbReference type="GeneID" id="72468595"/>
<organism evidence="5 6">
    <name type="scientific">Prevotella lacticifex</name>
    <dbReference type="NCBI Taxonomy" id="2854755"/>
    <lineage>
        <taxon>Bacteria</taxon>
        <taxon>Pseudomonadati</taxon>
        <taxon>Bacteroidota</taxon>
        <taxon>Bacteroidia</taxon>
        <taxon>Bacteroidales</taxon>
        <taxon>Prevotellaceae</taxon>
        <taxon>Prevotella</taxon>
    </lineage>
</organism>
<reference evidence="5" key="1">
    <citation type="journal article" date="2022" name="Int. J. Syst. Evol. Microbiol.">
        <title>Prevotella lacticifex sp. nov., isolated from the rumen of cows.</title>
        <authorList>
            <person name="Shinkai T."/>
            <person name="Ikeyama N."/>
            <person name="Kumagai M."/>
            <person name="Ohmori H."/>
            <person name="Sakamoto M."/>
            <person name="Ohkuma M."/>
            <person name="Mitsumori M."/>
        </authorList>
    </citation>
    <scope>NUCLEOTIDE SEQUENCE</scope>
    <source>
        <strain evidence="5">R5076</strain>
    </source>
</reference>
<protein>
    <recommendedName>
        <fullName evidence="4">AAA+ ATPase domain-containing protein</fullName>
    </recommendedName>
</protein>
<dbReference type="PANTHER" id="PTHR23073">
    <property type="entry name" value="26S PROTEASOME REGULATORY SUBUNIT"/>
    <property type="match status" value="1"/>
</dbReference>
<dbReference type="InterPro" id="IPR050221">
    <property type="entry name" value="26S_Proteasome_ATPase"/>
</dbReference>
<sequence length="551" mass="63626">MEEKKITTMLQAVDAITKSAKGSDLDEDFVKKMKLALDVISEKLGTTDTQSLMMVRFINHAFDKNIEINDVFDDTDCPTSRKLELMNDVEWLVDNRYLMRIKDHWGEKSYKIPDNVLSCFQHNTKFVHKEYEKVSARTLFFILEELFESRDNEEISFAHLVREVRQLFDVNKELEFVRKVRSFALNEEDEMLLIVLCHLFVNNADDNIGWNDLKFLYDNHRTSMGVRSELYGDCHILITTKMVEHTNDGGFVNKESFKLTEQAKRNILGELDIRSVQNGKSASDVIKHKDIKAKELFFPSSVESQVNELKNLLQEKHYKEICQRMKKKGFHSGFTCLFYGTPGTGKTETVYQLAKLTGRDVMVVDIPQVRSMWVGESEKNVKGIFTRYAGLVKDARRTPILLFNEADAIIGKRTMNHDSAADKMENTMQNIILQEMENLNGILIATTNLQSNMDRAFERRFLYKIQFDRPGTLSRAKIWHTMIPELDNSTVNSLAQKYDFSGGQIENIARHYTIETILKGTETVTLQTLDAFCQQESIKKEKHSIGFHQVG</sequence>
<evidence type="ECO:0000256" key="1">
    <source>
        <dbReference type="ARBA" id="ARBA00006914"/>
    </source>
</evidence>
<dbReference type="Gene3D" id="3.40.50.300">
    <property type="entry name" value="P-loop containing nucleotide triphosphate hydrolases"/>
    <property type="match status" value="1"/>
</dbReference>
<dbReference type="AlphaFoldDB" id="A0A9R1CX66"/>
<evidence type="ECO:0000256" key="3">
    <source>
        <dbReference type="ARBA" id="ARBA00022840"/>
    </source>
</evidence>
<dbReference type="RefSeq" id="WP_223929951.1">
    <property type="nucleotide sequence ID" value="NZ_BPTU01000006.1"/>
</dbReference>
<evidence type="ECO:0000259" key="4">
    <source>
        <dbReference type="SMART" id="SM00382"/>
    </source>
</evidence>
<dbReference type="GO" id="GO:0016887">
    <property type="term" value="F:ATP hydrolysis activity"/>
    <property type="evidence" value="ECO:0007669"/>
    <property type="project" value="InterPro"/>
</dbReference>
<dbReference type="InterPro" id="IPR027417">
    <property type="entry name" value="P-loop_NTPase"/>
</dbReference>
<keyword evidence="2" id="KW-0547">Nucleotide-binding</keyword>
<proteinExistence type="inferred from homology"/>
<accession>A0A9R1CX66</accession>
<dbReference type="CDD" id="cd19481">
    <property type="entry name" value="RecA-like_protease"/>
    <property type="match status" value="1"/>
</dbReference>
<keyword evidence="3" id="KW-0067">ATP-binding</keyword>
<feature type="domain" description="AAA+ ATPase" evidence="4">
    <location>
        <begin position="332"/>
        <end position="471"/>
    </location>
</feature>
<comment type="similarity">
    <text evidence="1">Belongs to the AAA ATPase family.</text>
</comment>
<dbReference type="SUPFAM" id="SSF52540">
    <property type="entry name" value="P-loop containing nucleoside triphosphate hydrolases"/>
    <property type="match status" value="1"/>
</dbReference>
<dbReference type="Proteomes" id="UP000825483">
    <property type="component" value="Unassembled WGS sequence"/>
</dbReference>